<evidence type="ECO:0000313" key="1">
    <source>
        <dbReference type="EMBL" id="TQE43160.1"/>
    </source>
</evidence>
<dbReference type="Proteomes" id="UP000318080">
    <property type="component" value="Unassembled WGS sequence"/>
</dbReference>
<dbReference type="EMBL" id="VHIR01000012">
    <property type="protein sequence ID" value="TQE43160.1"/>
    <property type="molecule type" value="Genomic_DNA"/>
</dbReference>
<organism evidence="1 2">
    <name type="scientific">Corynebacterium phoceense</name>
    <dbReference type="NCBI Taxonomy" id="1686286"/>
    <lineage>
        <taxon>Bacteria</taxon>
        <taxon>Bacillati</taxon>
        <taxon>Actinomycetota</taxon>
        <taxon>Actinomycetes</taxon>
        <taxon>Mycobacteriales</taxon>
        <taxon>Corynebacteriaceae</taxon>
        <taxon>Corynebacterium</taxon>
    </lineage>
</organism>
<dbReference type="STRING" id="1686286.GCA_900092335_01814"/>
<dbReference type="InterPro" id="IPR015943">
    <property type="entry name" value="WD40/YVTN_repeat-like_dom_sf"/>
</dbReference>
<gene>
    <name evidence="1" type="ORF">EJK80_08995</name>
</gene>
<dbReference type="Gene3D" id="2.130.10.10">
    <property type="entry name" value="YVTN repeat-like/Quinoprotein amine dehydrogenase"/>
    <property type="match status" value="1"/>
</dbReference>
<sequence>MGDASPAPSPKDAHPAGDVIDFGDITDIEAAGEYIAVRTADTLTIGSPADFTAKKATAIDVDTQCGDLTPTDTEFVLACGNRVRIFDAADPTQERMVNTEEAYPVTAAALTSSGELFVSTTNTNEVAVYKDDKRIDDFKVQAPTDQLVAVRNQDGTDNVVRVWRADTTIQNLDWENSREGGRLRVGQGVGLISSGNHGVLVAADTEGKRVAIYTSEDVIRLHQFGNTDGMPWATAWDDSRQLAWVTTTDNNKAQAFRIASGVPEPQGQVDTVADAQHMAVTEDGIAVFGSATGAGLQIVSDPKLDA</sequence>
<protein>
    <submittedName>
        <fullName evidence="1">WD40 repeat domain-containing protein</fullName>
    </submittedName>
</protein>
<reference evidence="1 2" key="1">
    <citation type="submission" date="2019-06" db="EMBL/GenBank/DDBJ databases">
        <title>Draft genome of C. phoceense Strain 272.</title>
        <authorList>
            <person name="Pacheco L.G.C."/>
            <person name="Barberis C.M."/>
            <person name="Almuzara M.N."/>
            <person name="Traglia G.M."/>
            <person name="Santos C.S."/>
            <person name="Rocha D.J.P.G."/>
            <person name="Aguiar E.R.G.R."/>
            <person name="Vay C.A."/>
        </authorList>
    </citation>
    <scope>NUCLEOTIDE SEQUENCE [LARGE SCALE GENOMIC DNA]</scope>
    <source>
        <strain evidence="1 2">272</strain>
    </source>
</reference>
<comment type="caution">
    <text evidence="1">The sequence shown here is derived from an EMBL/GenBank/DDBJ whole genome shotgun (WGS) entry which is preliminary data.</text>
</comment>
<dbReference type="SUPFAM" id="SSF63829">
    <property type="entry name" value="Calcium-dependent phosphotriesterase"/>
    <property type="match status" value="1"/>
</dbReference>
<evidence type="ECO:0000313" key="2">
    <source>
        <dbReference type="Proteomes" id="UP000318080"/>
    </source>
</evidence>
<proteinExistence type="predicted"/>
<accession>A0A540R600</accession>
<dbReference type="AlphaFoldDB" id="A0A540R600"/>
<name>A0A540R600_9CORY</name>
<keyword evidence="2" id="KW-1185">Reference proteome</keyword>